<dbReference type="Proteomes" id="UP001152795">
    <property type="component" value="Unassembled WGS sequence"/>
</dbReference>
<evidence type="ECO:0000313" key="1">
    <source>
        <dbReference type="EMBL" id="CAB4044966.1"/>
    </source>
</evidence>
<organism evidence="1 2">
    <name type="scientific">Paramuricea clavata</name>
    <name type="common">Red gorgonian</name>
    <name type="synonym">Violescent sea-whip</name>
    <dbReference type="NCBI Taxonomy" id="317549"/>
    <lineage>
        <taxon>Eukaryota</taxon>
        <taxon>Metazoa</taxon>
        <taxon>Cnidaria</taxon>
        <taxon>Anthozoa</taxon>
        <taxon>Octocorallia</taxon>
        <taxon>Malacalcyonacea</taxon>
        <taxon>Plexauridae</taxon>
        <taxon>Paramuricea</taxon>
    </lineage>
</organism>
<dbReference type="EMBL" id="CACRXK020037047">
    <property type="protein sequence ID" value="CAB4044966.1"/>
    <property type="molecule type" value="Genomic_DNA"/>
</dbReference>
<keyword evidence="2" id="KW-1185">Reference proteome</keyword>
<comment type="caution">
    <text evidence="1">The sequence shown here is derived from an EMBL/GenBank/DDBJ whole genome shotgun (WGS) entry which is preliminary data.</text>
</comment>
<name>A0A6S7KGH5_PARCT</name>
<accession>A0A6S7KGH5</accession>
<dbReference type="AlphaFoldDB" id="A0A6S7KGH5"/>
<evidence type="ECO:0000313" key="2">
    <source>
        <dbReference type="Proteomes" id="UP001152795"/>
    </source>
</evidence>
<protein>
    <submittedName>
        <fullName evidence="1">Uncharacterized protein</fullName>
    </submittedName>
</protein>
<sequence>MSCLFLDYILQLIGILRSRGASGGQQISSLLNGGEVTAQSKPFKEELLIPLRSSRMSMEQEEPAAVQLDSIEKIQDIVVQIFPFGEYEKTFSPKDQSHSAFLLQKVTHTLVKLKRTTVSTI</sequence>
<gene>
    <name evidence="1" type="ORF">PACLA_8A076225</name>
</gene>
<reference evidence="1" key="1">
    <citation type="submission" date="2020-04" db="EMBL/GenBank/DDBJ databases">
        <authorList>
            <person name="Alioto T."/>
            <person name="Alioto T."/>
            <person name="Gomez Garrido J."/>
        </authorList>
    </citation>
    <scope>NUCLEOTIDE SEQUENCE</scope>
    <source>
        <strain evidence="1">A484AB</strain>
    </source>
</reference>
<proteinExistence type="predicted"/>